<dbReference type="KEGG" id="rdp:RD2015_762"/>
<gene>
    <name evidence="1" type="ORF">RD2015_762</name>
</gene>
<dbReference type="InterPro" id="IPR011990">
    <property type="entry name" value="TPR-like_helical_dom_sf"/>
</dbReference>
<dbReference type="SUPFAM" id="SSF52540">
    <property type="entry name" value="P-loop containing nucleoside triphosphate hydrolases"/>
    <property type="match status" value="1"/>
</dbReference>
<dbReference type="InterPro" id="IPR041664">
    <property type="entry name" value="AAA_16"/>
</dbReference>
<sequence length="637" mass="69669">MSHDSPVPEDIVERSASLRLLGEAECRCDDGTVTRITDARVATLLAMVALEGGMPRTRAADLFWPQSGSNARTNLRVLLHRTQKTFDLKLFTSGDVIELAPHIRVDVQAPDHQLVMSCLSAGAAGLRLLSSLELPEGLTEAAHWLAAARNQMEQRLTRSLIAWFERAGEAVDLSQAMALAEALISLNPLSEVGYQELMKALVAKGDRSAALAVFERCRKELQEHLGTHPSRTTVELHRQILRSRAEGQQLAAVGRLIQRETEIEQITQAISRRRVVIVEGPSGMGKSSLLRHVAQERGDLYWRITEQDSSRPFASLHRITLHLMERLRAQPGQPAENLAKAERFLEQLDPAHSREMASPASTRSLLESAIHIIELSRPERSTAVLVDDLHLCDDESLDVLSALVTESAALMPWCDFVLAYRPMRARRRLRALCEKLAASGRLKLVQPAALTVASVQRMLNEDGSTLAPKLVEDAVRLSGGTPAILMGLLQACQDQGSLVGVPTPAMRSLLLQRLGSCSSTAEGVARLASVAGGSFSVRMASDITGLSSWRVAEKWNELLLAGVFDAKGFAFPLLETVVYESVPETVRQFMHGEVAAVLERHGATPAELAHHWRMAADMARAADYERRLTAGDASPAS</sequence>
<dbReference type="Pfam" id="PF03704">
    <property type="entry name" value="BTAD"/>
    <property type="match status" value="1"/>
</dbReference>
<dbReference type="AlphaFoldDB" id="A0A0U3MLT7"/>
<name>A0A0U3MLT7_9BURK</name>
<dbReference type="Gene3D" id="1.10.10.10">
    <property type="entry name" value="Winged helix-like DNA-binding domain superfamily/Winged helix DNA-binding domain"/>
    <property type="match status" value="1"/>
</dbReference>
<dbReference type="SUPFAM" id="SSF48452">
    <property type="entry name" value="TPR-like"/>
    <property type="match status" value="1"/>
</dbReference>
<dbReference type="InterPro" id="IPR036388">
    <property type="entry name" value="WH-like_DNA-bd_sf"/>
</dbReference>
<proteinExistence type="predicted"/>
<dbReference type="Gene3D" id="1.25.40.10">
    <property type="entry name" value="Tetratricopeptide repeat domain"/>
    <property type="match status" value="1"/>
</dbReference>
<dbReference type="InterPro" id="IPR005158">
    <property type="entry name" value="BTAD"/>
</dbReference>
<dbReference type="InterPro" id="IPR051677">
    <property type="entry name" value="AfsR-DnrI-RedD_regulator"/>
</dbReference>
<keyword evidence="2" id="KW-1185">Reference proteome</keyword>
<reference evidence="1 2" key="1">
    <citation type="submission" date="2015-12" db="EMBL/GenBank/DDBJ databases">
        <title>Complete genome of Roseateles depolymerans KCTC 42856.</title>
        <authorList>
            <person name="Kim K.M."/>
        </authorList>
    </citation>
    <scope>NUCLEOTIDE SEQUENCE [LARGE SCALE GENOMIC DNA]</scope>
    <source>
        <strain evidence="1 2">KCTC 42856</strain>
    </source>
</reference>
<protein>
    <submittedName>
        <fullName evidence="1">Uncharacterized protein</fullName>
    </submittedName>
</protein>
<dbReference type="STRING" id="76731.RD2015_762"/>
<evidence type="ECO:0000313" key="1">
    <source>
        <dbReference type="EMBL" id="ALV05258.1"/>
    </source>
</evidence>
<dbReference type="InterPro" id="IPR027417">
    <property type="entry name" value="P-loop_NTPase"/>
</dbReference>
<dbReference type="RefSeq" id="WP_058933763.1">
    <property type="nucleotide sequence ID" value="NZ_CP013729.1"/>
</dbReference>
<dbReference type="OrthoDB" id="9150494at2"/>
<accession>A0A0U3MLT7</accession>
<evidence type="ECO:0000313" key="2">
    <source>
        <dbReference type="Proteomes" id="UP000060699"/>
    </source>
</evidence>
<dbReference type="Pfam" id="PF13191">
    <property type="entry name" value="AAA_16"/>
    <property type="match status" value="1"/>
</dbReference>
<dbReference type="Proteomes" id="UP000060699">
    <property type="component" value="Chromosome"/>
</dbReference>
<dbReference type="PANTHER" id="PTHR35807">
    <property type="entry name" value="TRANSCRIPTIONAL REGULATOR REDD-RELATED"/>
    <property type="match status" value="1"/>
</dbReference>
<organism evidence="1 2">
    <name type="scientific">Roseateles depolymerans</name>
    <dbReference type="NCBI Taxonomy" id="76731"/>
    <lineage>
        <taxon>Bacteria</taxon>
        <taxon>Pseudomonadati</taxon>
        <taxon>Pseudomonadota</taxon>
        <taxon>Betaproteobacteria</taxon>
        <taxon>Burkholderiales</taxon>
        <taxon>Sphaerotilaceae</taxon>
        <taxon>Roseateles</taxon>
    </lineage>
</organism>
<dbReference type="EMBL" id="CP013729">
    <property type="protein sequence ID" value="ALV05258.1"/>
    <property type="molecule type" value="Genomic_DNA"/>
</dbReference>
<dbReference type="SMART" id="SM01043">
    <property type="entry name" value="BTAD"/>
    <property type="match status" value="1"/>
</dbReference>